<accession>A0A7I8J3Y4</accession>
<keyword evidence="3" id="KW-0472">Membrane</keyword>
<dbReference type="EMBL" id="CACRZD030000008">
    <property type="protein sequence ID" value="CAA6664473.1"/>
    <property type="molecule type" value="Genomic_DNA"/>
</dbReference>
<protein>
    <submittedName>
        <fullName evidence="4">Uncharacterized protein</fullName>
    </submittedName>
</protein>
<dbReference type="GO" id="GO:0004674">
    <property type="term" value="F:protein serine/threonine kinase activity"/>
    <property type="evidence" value="ECO:0007669"/>
    <property type="project" value="UniProtKB-KW"/>
</dbReference>
<dbReference type="Proteomes" id="UP001189122">
    <property type="component" value="Unassembled WGS sequence"/>
</dbReference>
<proteinExistence type="predicted"/>
<name>A0A7I8J3Y4_SPIIN</name>
<evidence type="ECO:0000256" key="3">
    <source>
        <dbReference type="ARBA" id="ARBA00023136"/>
    </source>
</evidence>
<dbReference type="InterPro" id="IPR011009">
    <property type="entry name" value="Kinase-like_dom_sf"/>
</dbReference>
<keyword evidence="2" id="KW-0808">Transferase</keyword>
<keyword evidence="5" id="KW-1185">Reference proteome</keyword>
<evidence type="ECO:0000256" key="2">
    <source>
        <dbReference type="ARBA" id="ARBA00022527"/>
    </source>
</evidence>
<sequence>MVNQEITVKADVYSFGMVLLELITGKSATGVSEGQWNHLIRWVEGKMKGRHGMDQMVDEGLNGDTTRCRRSWCSGSPCSA</sequence>
<gene>
    <name evidence="4" type="ORF">SI7747_08010862</name>
</gene>
<evidence type="ECO:0000313" key="4">
    <source>
        <dbReference type="EMBL" id="CAA2625059.1"/>
    </source>
</evidence>
<keyword evidence="2" id="KW-0418">Kinase</keyword>
<dbReference type="PANTHER" id="PTHR47985:SF44">
    <property type="entry name" value="SERINE_THREONINE-PROTEIN KINASE PBS1"/>
    <property type="match status" value="1"/>
</dbReference>
<dbReference type="GO" id="GO:0016020">
    <property type="term" value="C:membrane"/>
    <property type="evidence" value="ECO:0007669"/>
    <property type="project" value="UniProtKB-SubCell"/>
</dbReference>
<dbReference type="SUPFAM" id="SSF56112">
    <property type="entry name" value="Protein kinase-like (PK-like)"/>
    <property type="match status" value="1"/>
</dbReference>
<organism evidence="4">
    <name type="scientific">Spirodela intermedia</name>
    <name type="common">Intermediate duckweed</name>
    <dbReference type="NCBI Taxonomy" id="51605"/>
    <lineage>
        <taxon>Eukaryota</taxon>
        <taxon>Viridiplantae</taxon>
        <taxon>Streptophyta</taxon>
        <taxon>Embryophyta</taxon>
        <taxon>Tracheophyta</taxon>
        <taxon>Spermatophyta</taxon>
        <taxon>Magnoliopsida</taxon>
        <taxon>Liliopsida</taxon>
        <taxon>Araceae</taxon>
        <taxon>Lemnoideae</taxon>
        <taxon>Spirodela</taxon>
    </lineage>
</organism>
<evidence type="ECO:0000256" key="1">
    <source>
        <dbReference type="ARBA" id="ARBA00004370"/>
    </source>
</evidence>
<dbReference type="Gene3D" id="1.10.510.10">
    <property type="entry name" value="Transferase(Phosphotransferase) domain 1"/>
    <property type="match status" value="1"/>
</dbReference>
<reference evidence="4 5" key="1">
    <citation type="submission" date="2019-12" db="EMBL/GenBank/DDBJ databases">
        <authorList>
            <person name="Scholz U."/>
            <person name="Mascher M."/>
            <person name="Fiebig A."/>
        </authorList>
    </citation>
    <scope>NUCLEOTIDE SEQUENCE</scope>
</reference>
<comment type="subcellular location">
    <subcellularLocation>
        <location evidence="1">Membrane</location>
    </subcellularLocation>
</comment>
<keyword evidence="2" id="KW-0723">Serine/threonine-protein kinase</keyword>
<dbReference type="EMBL" id="LR743595">
    <property type="protein sequence ID" value="CAA2625059.1"/>
    <property type="molecule type" value="Genomic_DNA"/>
</dbReference>
<evidence type="ECO:0000313" key="5">
    <source>
        <dbReference type="Proteomes" id="UP001189122"/>
    </source>
</evidence>
<dbReference type="PANTHER" id="PTHR47985">
    <property type="entry name" value="OS07G0668900 PROTEIN"/>
    <property type="match status" value="1"/>
</dbReference>
<dbReference type="AlphaFoldDB" id="A0A7I8J3Y4"/>